<name>Q4Q7P4_LEIMA</name>
<evidence type="ECO:0000256" key="4">
    <source>
        <dbReference type="ARBA" id="ARBA00023242"/>
    </source>
</evidence>
<dbReference type="EMBL" id="FR796426">
    <property type="protein sequence ID" value="CAJ05969.1"/>
    <property type="molecule type" value="Genomic_DNA"/>
</dbReference>
<feature type="compositionally biased region" description="Basic and acidic residues" evidence="6">
    <location>
        <begin position="179"/>
        <end position="199"/>
    </location>
</feature>
<dbReference type="GO" id="GO:0042273">
    <property type="term" value="P:ribosomal large subunit biogenesis"/>
    <property type="evidence" value="ECO:0000318"/>
    <property type="project" value="GO_Central"/>
</dbReference>
<dbReference type="InterPro" id="IPR007023">
    <property type="entry name" value="Ribosom_reg"/>
</dbReference>
<dbReference type="GO" id="GO:0030687">
    <property type="term" value="C:preribosome, large subunit precursor"/>
    <property type="evidence" value="ECO:0000318"/>
    <property type="project" value="GO_Central"/>
</dbReference>
<reference evidence="7 8" key="1">
    <citation type="journal article" date="2005" name="Science">
        <title>The genome of the kinetoplastid parasite, Leishmania major.</title>
        <authorList>
            <person name="Ivens A.C."/>
            <person name="Peacock C.S."/>
            <person name="Worthey E.A."/>
            <person name="Murphy L."/>
            <person name="Aggarwal G."/>
            <person name="Berriman M."/>
            <person name="Sisk E."/>
            <person name="Rajandream M.A."/>
            <person name="Adlem E."/>
            <person name="Aert R."/>
            <person name="Anupama A."/>
            <person name="Apostolou Z."/>
            <person name="Attipoe P."/>
            <person name="Bason N."/>
            <person name="Bauser C."/>
            <person name="Beck A."/>
            <person name="Beverley S.M."/>
            <person name="Bianchettin G."/>
            <person name="Borzym K."/>
            <person name="Bothe G."/>
            <person name="Bruschi C.V."/>
            <person name="Collins M."/>
            <person name="Cadag E."/>
            <person name="Ciarloni L."/>
            <person name="Clayton C."/>
            <person name="Coulson R.M."/>
            <person name="Cronin A."/>
            <person name="Cruz A.K."/>
            <person name="Davies R.M."/>
            <person name="De Gaudenzi J."/>
            <person name="Dobson D.E."/>
            <person name="Duesterhoeft A."/>
            <person name="Fazelina G."/>
            <person name="Fosker N."/>
            <person name="Frasch A.C."/>
            <person name="Fraser A."/>
            <person name="Fuchs M."/>
            <person name="Gabel C."/>
            <person name="Goble A."/>
            <person name="Goffeau A."/>
            <person name="Harris D."/>
            <person name="Hertz-Fowler C."/>
            <person name="Hilbert H."/>
            <person name="Horn D."/>
            <person name="Huang Y."/>
            <person name="Klages S."/>
            <person name="Knights A."/>
            <person name="Kube M."/>
            <person name="Larke N."/>
            <person name="Litvin L."/>
            <person name="Lord A."/>
            <person name="Louie T."/>
            <person name="Marra M."/>
            <person name="Masuy D."/>
            <person name="Matthews K."/>
            <person name="Michaeli S."/>
            <person name="Mottram J.C."/>
            <person name="Muller-Auer S."/>
            <person name="Munden H."/>
            <person name="Nelson S."/>
            <person name="Norbertczak H."/>
            <person name="Oliver K."/>
            <person name="O'neil S."/>
            <person name="Pentony M."/>
            <person name="Pohl T.M."/>
            <person name="Price C."/>
            <person name="Purnelle B."/>
            <person name="Quail M.A."/>
            <person name="Rabbinowitsch E."/>
            <person name="Reinhardt R."/>
            <person name="Rieger M."/>
            <person name="Rinta J."/>
            <person name="Robben J."/>
            <person name="Robertson L."/>
            <person name="Ruiz J.C."/>
            <person name="Rutter S."/>
            <person name="Saunders D."/>
            <person name="Schafer M."/>
            <person name="Schein J."/>
            <person name="Schwartz D.C."/>
            <person name="Seeger K."/>
            <person name="Seyler A."/>
            <person name="Sharp S."/>
            <person name="Shin H."/>
            <person name="Sivam D."/>
            <person name="Squares R."/>
            <person name="Squares S."/>
            <person name="Tosato V."/>
            <person name="Vogt C."/>
            <person name="Volckaert G."/>
            <person name="Wambutt R."/>
            <person name="Warren T."/>
            <person name="Wedler H."/>
            <person name="Woodward J."/>
            <person name="Zhou S."/>
            <person name="Zimmermann W."/>
            <person name="Smith D.F."/>
            <person name="Blackwell J.M."/>
            <person name="Stuart K.D."/>
            <person name="Barrell B."/>
            <person name="Myler P.J."/>
        </authorList>
    </citation>
    <scope>NUCLEOTIDE SEQUENCE [LARGE SCALE GENOMIC DNA]</scope>
    <source>
        <strain evidence="8">MHOM/IL/81/Friedlin</strain>
    </source>
</reference>
<sequence length="245" mass="28414">MPQTRDYQSPYVPALAQCPPRFPYLKTDAMSEYQLDVGLLTVTDVSTVSGPMRREEDLMSSCTNSLKALLGEFVDLPTEVKKTKYESAMTLVQLPQPVMQLPREKAPPKPKPLTAWQKFALKKGIDIHRKKANRVFDEDRQVWKDKWGKRAREDRDKYDWLREVKPGYMPAEDGGDPFLDDRRAKQARLEKQKKKEEHNKRRTEHLMQAQEEVKHLSAAARNLATASNGKFEKTKKFKKNTKRLA</sequence>
<dbReference type="VEuPathDB" id="TriTrypDB:LmjF.30.0620"/>
<keyword evidence="8" id="KW-1185">Reference proteome</keyword>
<organism evidence="7 8">
    <name type="scientific">Leishmania major</name>
    <dbReference type="NCBI Taxonomy" id="5664"/>
    <lineage>
        <taxon>Eukaryota</taxon>
        <taxon>Discoba</taxon>
        <taxon>Euglenozoa</taxon>
        <taxon>Kinetoplastea</taxon>
        <taxon>Metakinetoplastina</taxon>
        <taxon>Trypanosomatida</taxon>
        <taxon>Trypanosomatidae</taxon>
        <taxon>Leishmaniinae</taxon>
        <taxon>Leishmania</taxon>
    </lineage>
</organism>
<dbReference type="VEuPathDB" id="TriTrypDB:LMJFC_300012200"/>
<protein>
    <recommendedName>
        <fullName evidence="5">Ribosome biogenesis regulatory protein</fullName>
    </recommendedName>
</protein>
<dbReference type="AlphaFoldDB" id="Q4Q7P4"/>
<evidence type="ECO:0000256" key="2">
    <source>
        <dbReference type="ARBA" id="ARBA00010077"/>
    </source>
</evidence>
<dbReference type="GO" id="GO:0005730">
    <property type="term" value="C:nucleolus"/>
    <property type="evidence" value="ECO:0000318"/>
    <property type="project" value="GO_Central"/>
</dbReference>
<dbReference type="Pfam" id="PF04939">
    <property type="entry name" value="RRS1"/>
    <property type="match status" value="1"/>
</dbReference>
<dbReference type="GeneID" id="5653587"/>
<dbReference type="KEGG" id="lma:LMJF_30_0620"/>
<feature type="region of interest" description="Disordered" evidence="6">
    <location>
        <begin position="170"/>
        <end position="245"/>
    </location>
</feature>
<dbReference type="RefSeq" id="XP_001684652.1">
    <property type="nucleotide sequence ID" value="XM_001684600.1"/>
</dbReference>
<comment type="similarity">
    <text evidence="2 5">Belongs to the RRS1 family.</text>
</comment>
<feature type="compositionally biased region" description="Basic residues" evidence="6">
    <location>
        <begin position="233"/>
        <end position="245"/>
    </location>
</feature>
<dbReference type="Proteomes" id="UP000000542">
    <property type="component" value="Chromosome 30"/>
</dbReference>
<dbReference type="VEuPathDB" id="TriTrypDB:LMJLV39_300011800"/>
<keyword evidence="3 5" id="KW-0690">Ribosome biogenesis</keyword>
<keyword evidence="4 5" id="KW-0539">Nucleus</keyword>
<proteinExistence type="inferred from homology"/>
<evidence type="ECO:0000256" key="6">
    <source>
        <dbReference type="SAM" id="MobiDB-lite"/>
    </source>
</evidence>
<evidence type="ECO:0000313" key="7">
    <source>
        <dbReference type="EMBL" id="CAJ05969.1"/>
    </source>
</evidence>
<comment type="function">
    <text evidence="5">Involved in ribosomal large subunit assembly.</text>
</comment>
<dbReference type="FunCoup" id="Q4Q7P4">
    <property type="interactions" value="123"/>
</dbReference>
<dbReference type="GO" id="GO:0000447">
    <property type="term" value="P:endonucleolytic cleavage in ITS1 to separate SSU-rRNA from 5.8S rRNA and LSU-rRNA from tricistronic rRNA transcript (SSU-rRNA, 5.8S rRNA, LSU-rRNA)"/>
    <property type="evidence" value="ECO:0000318"/>
    <property type="project" value="GO_Central"/>
</dbReference>
<reference evidence="7 8" key="2">
    <citation type="journal article" date="2011" name="Genome Res.">
        <title>Chromosome and gene copy number variation allow major structural change between species and strains of Leishmania.</title>
        <authorList>
            <person name="Rogers M.B."/>
            <person name="Hilley J.D."/>
            <person name="Dickens N.J."/>
            <person name="Wilkes J."/>
            <person name="Bates P.A."/>
            <person name="Depledge D.P."/>
            <person name="Harris D."/>
            <person name="Her Y."/>
            <person name="Herzyk P."/>
            <person name="Imamura H."/>
            <person name="Otto T.D."/>
            <person name="Sanders M."/>
            <person name="Seeger K."/>
            <person name="Dujardin J.C."/>
            <person name="Berriman M."/>
            <person name="Smith D.F."/>
            <person name="Hertz-Fowler C."/>
            <person name="Mottram J.C."/>
        </authorList>
    </citation>
    <scope>NUCLEOTIDE SEQUENCE [LARGE SCALE GENOMIC DNA]</scope>
    <source>
        <strain evidence="8">MHOM/IL/81/Friedlin</strain>
    </source>
</reference>
<evidence type="ECO:0000313" key="8">
    <source>
        <dbReference type="Proteomes" id="UP000000542"/>
    </source>
</evidence>
<dbReference type="eggNOG" id="KOG1765">
    <property type="taxonomic scope" value="Eukaryota"/>
</dbReference>
<evidence type="ECO:0000256" key="5">
    <source>
        <dbReference type="RuleBase" id="RU364132"/>
    </source>
</evidence>
<gene>
    <name evidence="7" type="ORF">LMJF_30_0620</name>
</gene>
<dbReference type="HOGENOM" id="CLU_1135346_0_0_1"/>
<accession>Q4Q7P4</accession>
<comment type="subcellular location">
    <subcellularLocation>
        <location evidence="1 5">Nucleus</location>
    </subcellularLocation>
</comment>
<dbReference type="OMA" id="KMVYDEA"/>
<dbReference type="InParanoid" id="Q4Q7P4"/>
<evidence type="ECO:0000256" key="1">
    <source>
        <dbReference type="ARBA" id="ARBA00004123"/>
    </source>
</evidence>
<evidence type="ECO:0000256" key="3">
    <source>
        <dbReference type="ARBA" id="ARBA00022517"/>
    </source>
</evidence>
<dbReference type="STRING" id="5664.Q4Q7P4"/>
<dbReference type="VEuPathDB" id="TriTrypDB:LMJSD75_300011600"/>